<proteinExistence type="predicted"/>
<dbReference type="RefSeq" id="WP_311706129.1">
    <property type="nucleotide sequence ID" value="NZ_JAVREL010000012.1"/>
</dbReference>
<evidence type="ECO:0000313" key="3">
    <source>
        <dbReference type="Proteomes" id="UP001183246"/>
    </source>
</evidence>
<comment type="caution">
    <text evidence="2">The sequence shown here is derived from an EMBL/GenBank/DDBJ whole genome shotgun (WGS) entry which is preliminary data.</text>
</comment>
<dbReference type="Proteomes" id="UP001183246">
    <property type="component" value="Unassembled WGS sequence"/>
</dbReference>
<evidence type="ECO:0000256" key="1">
    <source>
        <dbReference type="SAM" id="MobiDB-lite"/>
    </source>
</evidence>
<dbReference type="EMBL" id="JAVREL010000012">
    <property type="protein sequence ID" value="MDT0344997.1"/>
    <property type="molecule type" value="Genomic_DNA"/>
</dbReference>
<evidence type="ECO:0008006" key="4">
    <source>
        <dbReference type="Google" id="ProtNLM"/>
    </source>
</evidence>
<gene>
    <name evidence="2" type="ORF">RM590_20635</name>
</gene>
<reference evidence="3" key="1">
    <citation type="submission" date="2023-07" db="EMBL/GenBank/DDBJ databases">
        <title>30 novel species of actinomycetes from the DSMZ collection.</title>
        <authorList>
            <person name="Nouioui I."/>
        </authorList>
    </citation>
    <scope>NUCLEOTIDE SEQUENCE [LARGE SCALE GENOMIC DNA]</scope>
    <source>
        <strain evidence="3">DSM 44938</strain>
    </source>
</reference>
<protein>
    <recommendedName>
        <fullName evidence="4">YcaO domain-containing protein</fullName>
    </recommendedName>
</protein>
<name>A0ABU2MUB9_9ACTN</name>
<keyword evidence="3" id="KW-1185">Reference proteome</keyword>
<organism evidence="2 3">
    <name type="scientific">Streptomyces litchfieldiae</name>
    <dbReference type="NCBI Taxonomy" id="3075543"/>
    <lineage>
        <taxon>Bacteria</taxon>
        <taxon>Bacillati</taxon>
        <taxon>Actinomycetota</taxon>
        <taxon>Actinomycetes</taxon>
        <taxon>Kitasatosporales</taxon>
        <taxon>Streptomycetaceae</taxon>
        <taxon>Streptomyces</taxon>
    </lineage>
</organism>
<accession>A0ABU2MUB9</accession>
<feature type="region of interest" description="Disordered" evidence="1">
    <location>
        <begin position="420"/>
        <end position="440"/>
    </location>
</feature>
<evidence type="ECO:0000313" key="2">
    <source>
        <dbReference type="EMBL" id="MDT0344997.1"/>
    </source>
</evidence>
<sequence length="661" mass="70366">MRLVLRRDAYHATTPDGAYILTPRGPVRLAGRSTARWLDRLVPKLAEGSTLAELTEGLSPRDRDTVERLVLRLTDAGLLTRAGAAEPAELTAGEAREYAPEISYLGWHREGAAAAFARYRALRTLVAGEGPLLAAVARAALTSGLRAVRVAAFDGAPEPEWCARDSGQGLTWAPAAEPADAGAAAALLNHVHLVLHVGDQRPERALLIERAARAARVPLAQVVVHGAEAWLVPLQTWAGDDGAPGHWAAAWPRLEPAAARSAPAEPGPAAGTAVAARLVRDAFRTLTEAVPPGARARLTGVDLKTLTNRTRTFPPHPSALPLPARPRAGFHERIRALRRGMRLTERQLAQRVGDCADERLGVFRYADTAWAQSPLHVSQAVVRERPAVTATGVGFGYETARGQAALTALARYAAGRFDPRLLPEEGTDEPGRRGGPAVPGYELADPTRIRRIPVADAFPGLRPWRPAADPYSAVVGGYDWQEAVTAGLLAHCRRLTVFRLRETARPYPPVALDEVPLDEDGARCRDILAELGELPDVFDITGPLGVPTFAFCQGPVTLACGAGLTAGTALTDGLRQVLLAVQARAHHQAGYAPWPVVPGLPRVLRGEEPRPAAEPAEPAALSVAAVAARLRTIAGTAVAVPLDHDPAIVERVPYLVHVVVV</sequence>